<feature type="compositionally biased region" description="Polar residues" evidence="1">
    <location>
        <begin position="1"/>
        <end position="12"/>
    </location>
</feature>
<dbReference type="EMBL" id="OX465084">
    <property type="protein sequence ID" value="CAI9297574.1"/>
    <property type="molecule type" value="Genomic_DNA"/>
</dbReference>
<evidence type="ECO:0000256" key="1">
    <source>
        <dbReference type="SAM" id="MobiDB-lite"/>
    </source>
</evidence>
<dbReference type="Proteomes" id="UP001177003">
    <property type="component" value="Chromosome 8"/>
</dbReference>
<protein>
    <submittedName>
        <fullName evidence="2">Uncharacterized protein</fullName>
    </submittedName>
</protein>
<evidence type="ECO:0000313" key="3">
    <source>
        <dbReference type="Proteomes" id="UP001177003"/>
    </source>
</evidence>
<gene>
    <name evidence="2" type="ORF">LSALG_LOCUS36379</name>
</gene>
<accession>A0AA35ZSL9</accession>
<proteinExistence type="predicted"/>
<keyword evidence="3" id="KW-1185">Reference proteome</keyword>
<feature type="region of interest" description="Disordered" evidence="1">
    <location>
        <begin position="1"/>
        <end position="53"/>
    </location>
</feature>
<sequence length="178" mass="19563">MANTFDNFSTTSHHYHFWPPSTSGNHQPTATCDLRPPNTSDKHHHSSPNTNTTIGAEGAVEVQKQILNQCHHLKRRIDGGAQVKKEATKVQIQLWSFDSDCGNNGGLEAGCTSSGEDFTDPVTATEPLIARSTHPPEFALLLKSPILRRHLLIIQVAIKRLFSMLGQVGSEEEDKASQ</sequence>
<name>A0AA35ZSL9_LACSI</name>
<dbReference type="AlphaFoldDB" id="A0AA35ZSL9"/>
<organism evidence="2 3">
    <name type="scientific">Lactuca saligna</name>
    <name type="common">Willowleaf lettuce</name>
    <dbReference type="NCBI Taxonomy" id="75948"/>
    <lineage>
        <taxon>Eukaryota</taxon>
        <taxon>Viridiplantae</taxon>
        <taxon>Streptophyta</taxon>
        <taxon>Embryophyta</taxon>
        <taxon>Tracheophyta</taxon>
        <taxon>Spermatophyta</taxon>
        <taxon>Magnoliopsida</taxon>
        <taxon>eudicotyledons</taxon>
        <taxon>Gunneridae</taxon>
        <taxon>Pentapetalae</taxon>
        <taxon>asterids</taxon>
        <taxon>campanulids</taxon>
        <taxon>Asterales</taxon>
        <taxon>Asteraceae</taxon>
        <taxon>Cichorioideae</taxon>
        <taxon>Cichorieae</taxon>
        <taxon>Lactucinae</taxon>
        <taxon>Lactuca</taxon>
    </lineage>
</organism>
<evidence type="ECO:0000313" key="2">
    <source>
        <dbReference type="EMBL" id="CAI9297574.1"/>
    </source>
</evidence>
<feature type="compositionally biased region" description="Polar residues" evidence="1">
    <location>
        <begin position="20"/>
        <end position="30"/>
    </location>
</feature>
<reference evidence="2" key="1">
    <citation type="submission" date="2023-04" db="EMBL/GenBank/DDBJ databases">
        <authorList>
            <person name="Vijverberg K."/>
            <person name="Xiong W."/>
            <person name="Schranz E."/>
        </authorList>
    </citation>
    <scope>NUCLEOTIDE SEQUENCE</scope>
</reference>